<keyword evidence="2 6" id="KW-0812">Transmembrane</keyword>
<dbReference type="CDD" id="cd06530">
    <property type="entry name" value="S26_SPase_I"/>
    <property type="match status" value="1"/>
</dbReference>
<dbReference type="PANTHER" id="PTHR10806:SF6">
    <property type="entry name" value="SIGNAL PEPTIDASE COMPLEX CATALYTIC SUBUNIT SEC11"/>
    <property type="match status" value="1"/>
</dbReference>
<dbReference type="InterPro" id="IPR019533">
    <property type="entry name" value="Peptidase_S26"/>
</dbReference>
<dbReference type="PANTHER" id="PTHR10806">
    <property type="entry name" value="SIGNAL PEPTIDASE COMPLEX CATALYTIC SUBUNIT SEC11"/>
    <property type="match status" value="1"/>
</dbReference>
<keyword evidence="9" id="KW-1185">Reference proteome</keyword>
<dbReference type="Proteomes" id="UP001501257">
    <property type="component" value="Unassembled WGS sequence"/>
</dbReference>
<feature type="transmembrane region" description="Helical" evidence="6">
    <location>
        <begin position="158"/>
        <end position="179"/>
    </location>
</feature>
<keyword evidence="3 6" id="KW-1133">Transmembrane helix</keyword>
<evidence type="ECO:0000313" key="9">
    <source>
        <dbReference type="Proteomes" id="UP001501257"/>
    </source>
</evidence>
<keyword evidence="4 6" id="KW-0472">Membrane</keyword>
<evidence type="ECO:0000256" key="2">
    <source>
        <dbReference type="ARBA" id="ARBA00022692"/>
    </source>
</evidence>
<sequence>MGRHQAPRTTAKNTSALRPIGQLVSFSVLIITALVAMVLIVVPILTGSQSYSVLTNSMKPHYAPGTFLVVKPTSFNSLKIGDVVTYQIDSGRPEVITHRVLSVGADQDGHRTLITKGDNNAVADDAAVTEVQVRGKLMYAVPYVGFVANWLGNQNRGLFSEVAAGGFILYGAGLIINGVRTRRKRIKTMAETASVSMELAA</sequence>
<dbReference type="EC" id="3.4.21.89" evidence="5"/>
<dbReference type="Pfam" id="PF10502">
    <property type="entry name" value="Peptidase_S26"/>
    <property type="match status" value="1"/>
</dbReference>
<name>A0ABP9TRD2_9MICC</name>
<proteinExistence type="predicted"/>
<dbReference type="EMBL" id="BAABLK010000037">
    <property type="protein sequence ID" value="GAA5228413.1"/>
    <property type="molecule type" value="Genomic_DNA"/>
</dbReference>
<dbReference type="SUPFAM" id="SSF51306">
    <property type="entry name" value="LexA/Signal peptidase"/>
    <property type="match status" value="1"/>
</dbReference>
<evidence type="ECO:0000256" key="5">
    <source>
        <dbReference type="NCBIfam" id="TIGR02228"/>
    </source>
</evidence>
<evidence type="ECO:0000259" key="7">
    <source>
        <dbReference type="Pfam" id="PF10502"/>
    </source>
</evidence>
<accession>A0ABP9TRD2</accession>
<dbReference type="InterPro" id="IPR036286">
    <property type="entry name" value="LexA/Signal_pep-like_sf"/>
</dbReference>
<gene>
    <name evidence="8" type="ORF">GCM10025778_29470</name>
</gene>
<protein>
    <recommendedName>
        <fullName evidence="5">Signal peptidase I</fullName>
        <ecNumber evidence="5">3.4.21.89</ecNumber>
    </recommendedName>
</protein>
<evidence type="ECO:0000256" key="1">
    <source>
        <dbReference type="ARBA" id="ARBA00004370"/>
    </source>
</evidence>
<dbReference type="NCBIfam" id="TIGR02228">
    <property type="entry name" value="sigpep_I_arch"/>
    <property type="match status" value="1"/>
</dbReference>
<comment type="caution">
    <text evidence="8">The sequence shown here is derived from an EMBL/GenBank/DDBJ whole genome shotgun (WGS) entry which is preliminary data.</text>
</comment>
<feature type="domain" description="Peptidase S26" evidence="7">
    <location>
        <begin position="30"/>
        <end position="106"/>
    </location>
</feature>
<evidence type="ECO:0000256" key="6">
    <source>
        <dbReference type="SAM" id="Phobius"/>
    </source>
</evidence>
<organism evidence="8 9">
    <name type="scientific">Paeniglutamicibacter antarcticus</name>
    <dbReference type="NCBI Taxonomy" id="494023"/>
    <lineage>
        <taxon>Bacteria</taxon>
        <taxon>Bacillati</taxon>
        <taxon>Actinomycetota</taxon>
        <taxon>Actinomycetes</taxon>
        <taxon>Micrococcales</taxon>
        <taxon>Micrococcaceae</taxon>
        <taxon>Paeniglutamicibacter</taxon>
    </lineage>
</organism>
<dbReference type="InterPro" id="IPR001733">
    <property type="entry name" value="Peptidase_S26B"/>
</dbReference>
<feature type="transmembrane region" description="Helical" evidence="6">
    <location>
        <begin position="20"/>
        <end position="45"/>
    </location>
</feature>
<evidence type="ECO:0000256" key="4">
    <source>
        <dbReference type="ARBA" id="ARBA00023136"/>
    </source>
</evidence>
<evidence type="ECO:0000313" key="8">
    <source>
        <dbReference type="EMBL" id="GAA5228413.1"/>
    </source>
</evidence>
<comment type="subcellular location">
    <subcellularLocation>
        <location evidence="1">Membrane</location>
    </subcellularLocation>
</comment>
<dbReference type="RefSeq" id="WP_210099461.1">
    <property type="nucleotide sequence ID" value="NZ_BAABLK010000037.1"/>
</dbReference>
<reference evidence="9" key="1">
    <citation type="journal article" date="2019" name="Int. J. Syst. Evol. Microbiol.">
        <title>The Global Catalogue of Microorganisms (GCM) 10K type strain sequencing project: providing services to taxonomists for standard genome sequencing and annotation.</title>
        <authorList>
            <consortium name="The Broad Institute Genomics Platform"/>
            <consortium name="The Broad Institute Genome Sequencing Center for Infectious Disease"/>
            <person name="Wu L."/>
            <person name="Ma J."/>
        </authorList>
    </citation>
    <scope>NUCLEOTIDE SEQUENCE [LARGE SCALE GENOMIC DNA]</scope>
    <source>
        <strain evidence="9">JCM 18952</strain>
    </source>
</reference>
<evidence type="ECO:0000256" key="3">
    <source>
        <dbReference type="ARBA" id="ARBA00022989"/>
    </source>
</evidence>